<dbReference type="GeneID" id="14888608"/>
<dbReference type="Proteomes" id="UP000014680">
    <property type="component" value="Unassembled WGS sequence"/>
</dbReference>
<dbReference type="KEGG" id="eiv:EIN_041990"/>
<dbReference type="RefSeq" id="XP_004261341.1">
    <property type="nucleotide sequence ID" value="XM_004261293.1"/>
</dbReference>
<dbReference type="AlphaFoldDB" id="L7FPH5"/>
<dbReference type="GeneID" id="14893550"/>
<evidence type="ECO:0000313" key="2">
    <source>
        <dbReference type="EMBL" id="ELP94570.1"/>
    </source>
</evidence>
<dbReference type="VEuPathDB" id="AmoebaDB:EIN_201190"/>
<dbReference type="VEuPathDB" id="AmoebaDB:EIN_041990"/>
<name>L7FPH5_ENTIV</name>
<keyword evidence="3" id="KW-1185">Reference proteome</keyword>
<evidence type="ECO:0000313" key="3">
    <source>
        <dbReference type="Proteomes" id="UP000014680"/>
    </source>
</evidence>
<dbReference type="InterPro" id="IPR029044">
    <property type="entry name" value="Nucleotide-diphossugar_trans"/>
</dbReference>
<sequence length="245" mass="29262">MIDYFIHAYNHDHINFTVDFMFVKGCQKVCDYPSFDKQISRLIQYGIKVYNVSLDSIPLNKVEDPGMTKYQDKFESWIIDYRKDIVNERNGTVYSWFVKDNTINHYAFTLARYAMQTTNADFLMFLEDDIVVQKNFFTIIRNTIRDYKEGQYVAIKTMIADEKNMKYKFHDKQLGFCIASLFGVMLGKKEFKKVEKFHKYIKWGVCVDAYSCYMDDFLNMSTVMFNTAKHIGYEKPKSYYSKFWM</sequence>
<dbReference type="Gene3D" id="3.90.550.10">
    <property type="entry name" value="Spore Coat Polysaccharide Biosynthesis Protein SpsA, Chain A"/>
    <property type="match status" value="1"/>
</dbReference>
<dbReference type="EMBL" id="KB206596">
    <property type="protein sequence ID" value="ELP89624.1"/>
    <property type="molecule type" value="Genomic_DNA"/>
</dbReference>
<gene>
    <name evidence="2" type="ORF">EIN_041990</name>
    <name evidence="1" type="ORF">EIN_201190</name>
</gene>
<organism evidence="2 3">
    <name type="scientific">Entamoeba invadens IP1</name>
    <dbReference type="NCBI Taxonomy" id="370355"/>
    <lineage>
        <taxon>Eukaryota</taxon>
        <taxon>Amoebozoa</taxon>
        <taxon>Evosea</taxon>
        <taxon>Archamoebae</taxon>
        <taxon>Mastigamoebida</taxon>
        <taxon>Entamoebidae</taxon>
        <taxon>Entamoeba</taxon>
    </lineage>
</organism>
<proteinExistence type="predicted"/>
<reference evidence="2 3" key="1">
    <citation type="submission" date="2012-10" db="EMBL/GenBank/DDBJ databases">
        <authorList>
            <person name="Zafar N."/>
            <person name="Inman J."/>
            <person name="Hall N."/>
            <person name="Lorenzi H."/>
            <person name="Caler E."/>
        </authorList>
    </citation>
    <scope>NUCLEOTIDE SEQUENCE [LARGE SCALE GENOMIC DNA]</scope>
    <source>
        <strain evidence="2 3">IP1</strain>
    </source>
</reference>
<evidence type="ECO:0000313" key="1">
    <source>
        <dbReference type="EMBL" id="ELP89624.1"/>
    </source>
</evidence>
<dbReference type="KEGG" id="eiv:EIN_201190"/>
<dbReference type="EMBL" id="KB206189">
    <property type="protein sequence ID" value="ELP94570.1"/>
    <property type="molecule type" value="Genomic_DNA"/>
</dbReference>
<protein>
    <submittedName>
        <fullName evidence="2">Uncharacterized protein</fullName>
    </submittedName>
</protein>
<accession>L7FPH5</accession>
<dbReference type="RefSeq" id="XP_004256395.1">
    <property type="nucleotide sequence ID" value="XM_004256347.1"/>
</dbReference>